<dbReference type="AlphaFoldDB" id="A0A5B7JH18"/>
<dbReference type="EMBL" id="VSRR010104333">
    <property type="protein sequence ID" value="MPC96020.1"/>
    <property type="molecule type" value="Genomic_DNA"/>
</dbReference>
<organism evidence="2 3">
    <name type="scientific">Portunus trituberculatus</name>
    <name type="common">Swimming crab</name>
    <name type="synonym">Neptunus trituberculatus</name>
    <dbReference type="NCBI Taxonomy" id="210409"/>
    <lineage>
        <taxon>Eukaryota</taxon>
        <taxon>Metazoa</taxon>
        <taxon>Ecdysozoa</taxon>
        <taxon>Arthropoda</taxon>
        <taxon>Crustacea</taxon>
        <taxon>Multicrustacea</taxon>
        <taxon>Malacostraca</taxon>
        <taxon>Eumalacostraca</taxon>
        <taxon>Eucarida</taxon>
        <taxon>Decapoda</taxon>
        <taxon>Pleocyemata</taxon>
        <taxon>Brachyura</taxon>
        <taxon>Eubrachyura</taxon>
        <taxon>Portunoidea</taxon>
        <taxon>Portunidae</taxon>
        <taxon>Portuninae</taxon>
        <taxon>Portunus</taxon>
    </lineage>
</organism>
<dbReference type="Proteomes" id="UP000324222">
    <property type="component" value="Unassembled WGS sequence"/>
</dbReference>
<evidence type="ECO:0000313" key="2">
    <source>
        <dbReference type="EMBL" id="MPC96020.1"/>
    </source>
</evidence>
<proteinExistence type="predicted"/>
<protein>
    <submittedName>
        <fullName evidence="2">Uncharacterized protein</fullName>
    </submittedName>
</protein>
<gene>
    <name evidence="2" type="ORF">E2C01_091255</name>
</gene>
<keyword evidence="1" id="KW-0732">Signal</keyword>
<sequence length="71" mass="7873">MLLTNGVLFQVALTMFGGRQEIWGPCTSPWLCLPLVPAGGPWVRWPRLWNPTRSLLCGPSTVSDSLGKYKD</sequence>
<comment type="caution">
    <text evidence="2">The sequence shown here is derived from an EMBL/GenBank/DDBJ whole genome shotgun (WGS) entry which is preliminary data.</text>
</comment>
<keyword evidence="3" id="KW-1185">Reference proteome</keyword>
<reference evidence="2 3" key="1">
    <citation type="submission" date="2019-05" db="EMBL/GenBank/DDBJ databases">
        <title>Another draft genome of Portunus trituberculatus and its Hox gene families provides insights of decapod evolution.</title>
        <authorList>
            <person name="Jeong J.-H."/>
            <person name="Song I."/>
            <person name="Kim S."/>
            <person name="Choi T."/>
            <person name="Kim D."/>
            <person name="Ryu S."/>
            <person name="Kim W."/>
        </authorList>
    </citation>
    <scope>NUCLEOTIDE SEQUENCE [LARGE SCALE GENOMIC DNA]</scope>
    <source>
        <tissue evidence="2">Muscle</tissue>
    </source>
</reference>
<feature type="chain" id="PRO_5022918369" evidence="1">
    <location>
        <begin position="20"/>
        <end position="71"/>
    </location>
</feature>
<accession>A0A5B7JH18</accession>
<feature type="signal peptide" evidence="1">
    <location>
        <begin position="1"/>
        <end position="19"/>
    </location>
</feature>
<evidence type="ECO:0000256" key="1">
    <source>
        <dbReference type="SAM" id="SignalP"/>
    </source>
</evidence>
<name>A0A5B7JH18_PORTR</name>
<evidence type="ECO:0000313" key="3">
    <source>
        <dbReference type="Proteomes" id="UP000324222"/>
    </source>
</evidence>